<dbReference type="InterPro" id="IPR001173">
    <property type="entry name" value="Glyco_trans_2-like"/>
</dbReference>
<feature type="domain" description="Glycosyltransferase 2-like" evidence="1">
    <location>
        <begin position="611"/>
        <end position="741"/>
    </location>
</feature>
<comment type="caution">
    <text evidence="2">The sequence shown here is derived from an EMBL/GenBank/DDBJ whole genome shotgun (WGS) entry which is preliminary data.</text>
</comment>
<reference evidence="2" key="2">
    <citation type="journal article" date="2020" name="Microorganisms">
        <title>Osmotic Adaptation and Compatible Solute Biosynthesis of Phototrophic Bacteria as Revealed from Genome Analyses.</title>
        <authorList>
            <person name="Imhoff J.F."/>
            <person name="Rahn T."/>
            <person name="Kunzel S."/>
            <person name="Keller A."/>
            <person name="Neulinger S.C."/>
        </authorList>
    </citation>
    <scope>NUCLEOTIDE SEQUENCE</scope>
    <source>
        <strain evidence="2">DSM 11080</strain>
    </source>
</reference>
<proteinExistence type="predicted"/>
<dbReference type="SUPFAM" id="SSF53448">
    <property type="entry name" value="Nucleotide-diphospho-sugar transferases"/>
    <property type="match status" value="1"/>
</dbReference>
<dbReference type="InterPro" id="IPR029044">
    <property type="entry name" value="Nucleotide-diphossugar_trans"/>
</dbReference>
<sequence>MSLPSRLLDYYLERLGQGLASQVRPAVGLWDPERQQPTPTDHYGQLACALALALLGFAEQAQAAEQAWLAVSPTQRGHAPFNRFLLLLLNRCDGRQRMVSLCPLQRAYPSNNWTLLAQLCRLLEAREPAQHQRADRRLRQLLTRWVTDSGGFIDAPARPARPAGASTGCGRVATPMAYHHKALFVASVAAWQTGDQRWAPILTKLLDWTLLSWDGDGCVGGFGRSNHALFGEACLLAALLLIGAAQPEQRERLPGRMFAGVLRRWRHQVRADGLLWLTPADAATPTQPQPKTRGGWDEYMHLSVYNAWTAAILAWACQLTTDAERPAVLDALSLPSVSHGLRTDPSAGLLRVESQTGGCALVSTRGQPPQAFRRTEIEGRYSGGLPFHLRARDRYLLPPPVRLPVEVLLQRPALAGWLPVFEVGEALYGLTNFETVVVQWSQAVLSLMAEGCPLALTRPPARGLSGRLLAALDWRVLGGRLGRRQALRRTALTGVSAQLHLRLDLDHMTLSQRLTLDNAEASRVRYLNPAGHALMAAALPEQHRITGADQVAVDASAMTSDPLPTTLPGGQGYCQPSAILPPGRSSYGIELGWSRYRSTDCMHVQAKQIAVLIPYFQREPGILRNTVGSVLAQQGFEDYQIIVVDDGAPAPARDELKELGGGEERISLIEQANAGPGAARNTALANLPADTPYVAFLDSDDALHPSYLADAVHALDQGYDLFFGNSQRADIAGTRFDWNAGPGAMLEPAAHTLIDPERQLYAFQGDFFDFIVYRSNIIGPSTMMYRQAIAPGIRYNEQVYNGQDRIFKLKLCRQVGPVAFSTKCYAQEGRGINIFDSAGWGSQRSLSFASSYIEMCKVVLKEIPLNPRQRAHVKGHLAQTRYNFTAGLLHQARQRAGIDWKVVAKTLRDDPGTSIGFIPNAAKILLRKVHSA</sequence>
<gene>
    <name evidence="2" type="ORF">CKO40_22185</name>
</gene>
<accession>A0AAJ0U8A4</accession>
<organism evidence="2 3">
    <name type="scientific">Halochromatium glycolicum</name>
    <dbReference type="NCBI Taxonomy" id="85075"/>
    <lineage>
        <taxon>Bacteria</taxon>
        <taxon>Pseudomonadati</taxon>
        <taxon>Pseudomonadota</taxon>
        <taxon>Gammaproteobacteria</taxon>
        <taxon>Chromatiales</taxon>
        <taxon>Chromatiaceae</taxon>
        <taxon>Halochromatium</taxon>
    </lineage>
</organism>
<reference evidence="2" key="1">
    <citation type="submission" date="2017-08" db="EMBL/GenBank/DDBJ databases">
        <authorList>
            <person name="Imhoff J.F."/>
            <person name="Rahn T."/>
            <person name="Kuenzel S."/>
            <person name="Neulinger S.C."/>
        </authorList>
    </citation>
    <scope>NUCLEOTIDE SEQUENCE</scope>
    <source>
        <strain evidence="2">DSM 11080</strain>
    </source>
</reference>
<dbReference type="Pfam" id="PF00535">
    <property type="entry name" value="Glycos_transf_2"/>
    <property type="match status" value="1"/>
</dbReference>
<evidence type="ECO:0000259" key="1">
    <source>
        <dbReference type="Pfam" id="PF00535"/>
    </source>
</evidence>
<keyword evidence="3" id="KW-1185">Reference proteome</keyword>
<dbReference type="Gene3D" id="3.90.550.10">
    <property type="entry name" value="Spore Coat Polysaccharide Biosynthesis Protein SpsA, Chain A"/>
    <property type="match status" value="1"/>
</dbReference>
<dbReference type="RefSeq" id="WP_200348646.1">
    <property type="nucleotide sequence ID" value="NZ_NRSJ01000068.1"/>
</dbReference>
<dbReference type="AlphaFoldDB" id="A0AAJ0U8A4"/>
<evidence type="ECO:0000313" key="3">
    <source>
        <dbReference type="Proteomes" id="UP001296776"/>
    </source>
</evidence>
<dbReference type="EMBL" id="NRSJ01000068">
    <property type="protein sequence ID" value="MBK1707168.1"/>
    <property type="molecule type" value="Genomic_DNA"/>
</dbReference>
<dbReference type="PANTHER" id="PTHR43685:SF2">
    <property type="entry name" value="GLYCOSYLTRANSFERASE 2-LIKE DOMAIN-CONTAINING PROTEIN"/>
    <property type="match status" value="1"/>
</dbReference>
<dbReference type="InterPro" id="IPR050834">
    <property type="entry name" value="Glycosyltransf_2"/>
</dbReference>
<name>A0AAJ0U8A4_9GAMM</name>
<dbReference type="Proteomes" id="UP001296776">
    <property type="component" value="Unassembled WGS sequence"/>
</dbReference>
<evidence type="ECO:0000313" key="2">
    <source>
        <dbReference type="EMBL" id="MBK1707168.1"/>
    </source>
</evidence>
<dbReference type="PANTHER" id="PTHR43685">
    <property type="entry name" value="GLYCOSYLTRANSFERASE"/>
    <property type="match status" value="1"/>
</dbReference>
<protein>
    <recommendedName>
        <fullName evidence="1">Glycosyltransferase 2-like domain-containing protein</fullName>
    </recommendedName>
</protein>
<dbReference type="CDD" id="cd00761">
    <property type="entry name" value="Glyco_tranf_GTA_type"/>
    <property type="match status" value="1"/>
</dbReference>